<sequence length="75" mass="8705">MLKIFEGDIVTMKKPHPCGKNEWQIIKTGVDMKIKCVGCGREVMITRFDFFGRVRKVLIDGHFESVRTSKEFEGR</sequence>
<dbReference type="PANTHER" id="PTHR38455:SF1">
    <property type="entry name" value="DUF951 DOMAIN-CONTAINING PROTEIN"/>
    <property type="match status" value="1"/>
</dbReference>
<dbReference type="PANTHER" id="PTHR38455">
    <property type="entry name" value="HYPOTHETICAL CYTOSOLIC PROTEIN"/>
    <property type="match status" value="1"/>
</dbReference>
<evidence type="ECO:0000313" key="1">
    <source>
        <dbReference type="EMBL" id="PVY95753.1"/>
    </source>
</evidence>
<dbReference type="Proteomes" id="UP000245793">
    <property type="component" value="Unassembled WGS sequence"/>
</dbReference>
<dbReference type="Pfam" id="PF06107">
    <property type="entry name" value="DUF951"/>
    <property type="match status" value="1"/>
</dbReference>
<organism evidence="1 2">
    <name type="scientific">Ezakiella coagulans</name>
    <dbReference type="NCBI Taxonomy" id="46507"/>
    <lineage>
        <taxon>Bacteria</taxon>
        <taxon>Bacillati</taxon>
        <taxon>Bacillota</taxon>
        <taxon>Tissierellia</taxon>
        <taxon>Ezakiella</taxon>
    </lineage>
</organism>
<protein>
    <recommendedName>
        <fullName evidence="3">DUF951 family protein</fullName>
    </recommendedName>
</protein>
<dbReference type="RefSeq" id="WP_034546396.1">
    <property type="nucleotide sequence ID" value="NZ_CAUPJO010000001.1"/>
</dbReference>
<proteinExistence type="predicted"/>
<dbReference type="EMBL" id="QEKV01000001">
    <property type="protein sequence ID" value="PVY95753.1"/>
    <property type="molecule type" value="Genomic_DNA"/>
</dbReference>
<evidence type="ECO:0008006" key="3">
    <source>
        <dbReference type="Google" id="ProtNLM"/>
    </source>
</evidence>
<reference evidence="1 2" key="1">
    <citation type="submission" date="2018-04" db="EMBL/GenBank/DDBJ databases">
        <title>Genomic Encyclopedia of Type Strains, Phase IV (KMG-IV): sequencing the most valuable type-strain genomes for metagenomic binning, comparative biology and taxonomic classification.</title>
        <authorList>
            <person name="Goeker M."/>
        </authorList>
    </citation>
    <scope>NUCLEOTIDE SEQUENCE [LARGE SCALE GENOMIC DNA]</scope>
    <source>
        <strain evidence="1 2">DSM 20705</strain>
    </source>
</reference>
<name>A0A2U1E731_9FIRM</name>
<comment type="caution">
    <text evidence="1">The sequence shown here is derived from an EMBL/GenBank/DDBJ whole genome shotgun (WGS) entry which is preliminary data.</text>
</comment>
<dbReference type="AlphaFoldDB" id="A0A2U1E731"/>
<dbReference type="InterPro" id="IPR009296">
    <property type="entry name" value="DUF951"/>
</dbReference>
<accession>A0A2U1E731</accession>
<gene>
    <name evidence="1" type="ORF">C7381_101282</name>
</gene>
<keyword evidence="2" id="KW-1185">Reference proteome</keyword>
<evidence type="ECO:0000313" key="2">
    <source>
        <dbReference type="Proteomes" id="UP000245793"/>
    </source>
</evidence>